<gene>
    <name evidence="7" type="primary">LOC100832252</name>
    <name evidence="6" type="ORF">BRADI_3g34723v3</name>
</gene>
<dbReference type="Gene3D" id="3.40.50.300">
    <property type="entry name" value="P-loop containing nucleotide triphosphate hydrolases"/>
    <property type="match status" value="1"/>
</dbReference>
<dbReference type="Pfam" id="PF23559">
    <property type="entry name" value="WHD_DRP"/>
    <property type="match status" value="1"/>
</dbReference>
<dbReference type="GO" id="GO:0009626">
    <property type="term" value="P:plant-type hypersensitive response"/>
    <property type="evidence" value="ECO:0007669"/>
    <property type="project" value="UniProtKB-ARBA"/>
</dbReference>
<dbReference type="InterPro" id="IPR027417">
    <property type="entry name" value="P-loop_NTPase"/>
</dbReference>
<dbReference type="Gene3D" id="1.10.8.430">
    <property type="entry name" value="Helical domain of apoptotic protease-activating factors"/>
    <property type="match status" value="1"/>
</dbReference>
<evidence type="ECO:0000256" key="2">
    <source>
        <dbReference type="ARBA" id="ARBA00022821"/>
    </source>
</evidence>
<dbReference type="EMBL" id="CM000882">
    <property type="protein sequence ID" value="KQJ98063.1"/>
    <property type="molecule type" value="Genomic_DNA"/>
</dbReference>
<evidence type="ECO:0000313" key="6">
    <source>
        <dbReference type="EMBL" id="KQJ98063.1"/>
    </source>
</evidence>
<dbReference type="Pfam" id="PF00931">
    <property type="entry name" value="NB-ARC"/>
    <property type="match status" value="1"/>
</dbReference>
<dbReference type="PANTHER" id="PTHR23155:SF1028">
    <property type="entry name" value="OS08G0174800 PROTEIN"/>
    <property type="match status" value="1"/>
</dbReference>
<keyword evidence="1" id="KW-0677">Repeat</keyword>
<dbReference type="FunFam" id="3.40.50.300:FF:001091">
    <property type="entry name" value="Probable disease resistance protein At1g61300"/>
    <property type="match status" value="1"/>
</dbReference>
<dbReference type="GO" id="GO:0002758">
    <property type="term" value="P:innate immune response-activating signaling pathway"/>
    <property type="evidence" value="ECO:0007669"/>
    <property type="project" value="UniProtKB-ARBA"/>
</dbReference>
<dbReference type="GO" id="GO:0098542">
    <property type="term" value="P:defense response to other organism"/>
    <property type="evidence" value="ECO:0000318"/>
    <property type="project" value="GO_Central"/>
</dbReference>
<dbReference type="GO" id="GO:0043531">
    <property type="term" value="F:ADP binding"/>
    <property type="evidence" value="ECO:0007669"/>
    <property type="project" value="InterPro"/>
</dbReference>
<keyword evidence="8" id="KW-1185">Reference proteome</keyword>
<dbReference type="InterPro" id="IPR042197">
    <property type="entry name" value="Apaf_helical"/>
</dbReference>
<dbReference type="InterPro" id="IPR036388">
    <property type="entry name" value="WH-like_DNA-bd_sf"/>
</dbReference>
<evidence type="ECO:0000259" key="4">
    <source>
        <dbReference type="Pfam" id="PF23559"/>
    </source>
</evidence>
<dbReference type="InterPro" id="IPR058922">
    <property type="entry name" value="WHD_DRP"/>
</dbReference>
<dbReference type="SUPFAM" id="SSF52540">
    <property type="entry name" value="P-loop containing nucleoside triphosphate hydrolases"/>
    <property type="match status" value="1"/>
</dbReference>
<reference evidence="7" key="3">
    <citation type="submission" date="2018-08" db="UniProtKB">
        <authorList>
            <consortium name="EnsemblPlants"/>
        </authorList>
    </citation>
    <scope>IDENTIFICATION</scope>
    <source>
        <strain evidence="7">cv. Bd21</strain>
    </source>
</reference>
<dbReference type="GO" id="GO:0042742">
    <property type="term" value="P:defense response to bacterium"/>
    <property type="evidence" value="ECO:0007669"/>
    <property type="project" value="UniProtKB-ARBA"/>
</dbReference>
<evidence type="ECO:0000259" key="3">
    <source>
        <dbReference type="Pfam" id="PF00931"/>
    </source>
</evidence>
<evidence type="ECO:0000256" key="1">
    <source>
        <dbReference type="ARBA" id="ARBA00022737"/>
    </source>
</evidence>
<reference evidence="6" key="2">
    <citation type="submission" date="2017-06" db="EMBL/GenBank/DDBJ databases">
        <title>WGS assembly of Brachypodium distachyon.</title>
        <authorList>
            <consortium name="The International Brachypodium Initiative"/>
            <person name="Lucas S."/>
            <person name="Harmon-Smith M."/>
            <person name="Lail K."/>
            <person name="Tice H."/>
            <person name="Grimwood J."/>
            <person name="Bruce D."/>
            <person name="Barry K."/>
            <person name="Shu S."/>
            <person name="Lindquist E."/>
            <person name="Wang M."/>
            <person name="Pitluck S."/>
            <person name="Vogel J.P."/>
            <person name="Garvin D.F."/>
            <person name="Mockler T.C."/>
            <person name="Schmutz J."/>
            <person name="Rokhsar D."/>
            <person name="Bevan M.W."/>
        </authorList>
    </citation>
    <scope>NUCLEOTIDE SEQUENCE</scope>
    <source>
        <strain evidence="6">Bd21</strain>
    </source>
</reference>
<dbReference type="GeneID" id="100832252"/>
<dbReference type="OrthoDB" id="690341at2759"/>
<dbReference type="Proteomes" id="UP000008810">
    <property type="component" value="Chromosome 3"/>
</dbReference>
<dbReference type="SUPFAM" id="SSF52058">
    <property type="entry name" value="L domain-like"/>
    <property type="match status" value="1"/>
</dbReference>
<dbReference type="Gene3D" id="3.80.10.10">
    <property type="entry name" value="Ribonuclease Inhibitor"/>
    <property type="match status" value="1"/>
</dbReference>
<dbReference type="InterPro" id="IPR055414">
    <property type="entry name" value="LRR_R13L4/SHOC2-like"/>
</dbReference>
<dbReference type="FunFam" id="1.10.10.10:FF:000322">
    <property type="entry name" value="Probable disease resistance protein At1g63360"/>
    <property type="match status" value="1"/>
</dbReference>
<dbReference type="InterPro" id="IPR002182">
    <property type="entry name" value="NB-ARC"/>
</dbReference>
<dbReference type="PRINTS" id="PR00364">
    <property type="entry name" value="DISEASERSIST"/>
</dbReference>
<feature type="domain" description="NB-ARC" evidence="3">
    <location>
        <begin position="25"/>
        <end position="192"/>
    </location>
</feature>
<dbReference type="RefSeq" id="XP_010235078.1">
    <property type="nucleotide sequence ID" value="XM_010236776.3"/>
</dbReference>
<evidence type="ECO:0000313" key="8">
    <source>
        <dbReference type="Proteomes" id="UP000008810"/>
    </source>
</evidence>
<dbReference type="EnsemblPlants" id="KQJ98063">
    <property type="protein sequence ID" value="KQJ98063"/>
    <property type="gene ID" value="BRADI_3g34723v3"/>
</dbReference>
<reference evidence="6 7" key="1">
    <citation type="journal article" date="2010" name="Nature">
        <title>Genome sequencing and analysis of the model grass Brachypodium distachyon.</title>
        <authorList>
            <consortium name="International Brachypodium Initiative"/>
        </authorList>
    </citation>
    <scope>NUCLEOTIDE SEQUENCE [LARGE SCALE GENOMIC DNA]</scope>
    <source>
        <strain evidence="6">Bd21</strain>
        <strain evidence="7">cv. Bd21</strain>
    </source>
</reference>
<dbReference type="Pfam" id="PF23598">
    <property type="entry name" value="LRR_14"/>
    <property type="match status" value="1"/>
</dbReference>
<protein>
    <submittedName>
        <fullName evidence="6 7">Uncharacterized protein</fullName>
    </submittedName>
</protein>
<evidence type="ECO:0000259" key="5">
    <source>
        <dbReference type="Pfam" id="PF23598"/>
    </source>
</evidence>
<feature type="domain" description="Disease resistance R13L4/SHOC-2-like LRR" evidence="5">
    <location>
        <begin position="401"/>
        <end position="621"/>
    </location>
</feature>
<organism evidence="6">
    <name type="scientific">Brachypodium distachyon</name>
    <name type="common">Purple false brome</name>
    <name type="synonym">Trachynia distachya</name>
    <dbReference type="NCBI Taxonomy" id="15368"/>
    <lineage>
        <taxon>Eukaryota</taxon>
        <taxon>Viridiplantae</taxon>
        <taxon>Streptophyta</taxon>
        <taxon>Embryophyta</taxon>
        <taxon>Tracheophyta</taxon>
        <taxon>Spermatophyta</taxon>
        <taxon>Magnoliopsida</taxon>
        <taxon>Liliopsida</taxon>
        <taxon>Poales</taxon>
        <taxon>Poaceae</taxon>
        <taxon>BOP clade</taxon>
        <taxon>Pooideae</taxon>
        <taxon>Stipodae</taxon>
        <taxon>Brachypodieae</taxon>
        <taxon>Brachypodium</taxon>
    </lineage>
</organism>
<keyword evidence="2" id="KW-0611">Plant defense</keyword>
<dbReference type="AlphaFoldDB" id="A0A0Q3FEM4"/>
<dbReference type="Gene3D" id="1.10.10.10">
    <property type="entry name" value="Winged helix-like DNA-binding domain superfamily/Winged helix DNA-binding domain"/>
    <property type="match status" value="1"/>
</dbReference>
<name>A0A0Q3FEM4_BRADI</name>
<evidence type="ECO:0000313" key="7">
    <source>
        <dbReference type="EnsemblPlants" id="KQJ98063"/>
    </source>
</evidence>
<accession>A0A0Q3FEM4</accession>
<proteinExistence type="predicted"/>
<dbReference type="Gramene" id="KQJ98063">
    <property type="protein sequence ID" value="KQJ98063"/>
    <property type="gene ID" value="BRADI_3g34723v3"/>
</dbReference>
<dbReference type="InterPro" id="IPR032675">
    <property type="entry name" value="LRR_dom_sf"/>
</dbReference>
<dbReference type="KEGG" id="bdi:100832252"/>
<sequence length="639" mass="72890">MDPRVCSLYNDVSQLVGIDGPKKELIKLLEEGDGASAQQLKVVSIVGFGGMGKTTLANQIYHTFGKKFKYRAFMSVSRHPDIMKVLRGILSQLSNQGYSSTEAGDERQLISNILSFLADKRYFIVIDDVWSVEAWEIIRCAILENNFGSRIIITTRINGVAKTCSSPLANHVYELRPLSVVHSKGLFLKRIFNSEKQCPPHLSRTADDILRKCGGLPLAIIPFSGLLANKAQTVDQWDEVQNSIGYALQRYPSVERMMKILSLSYFDLDHDPKTCLLYLSLFPEDYPIKKSRLIRRWIAEGFIQGKSGYTMYELGERCFNELINRSLIQPWGINLWGEVTSCRVHDTVLEFILYKSTEENFVTILGIPNLTIKPQSKVRRLSLLHKSNREDILQPNLNFSHVRSLSVFRCSMEIPSLVKSRFLRVLDLEDCRLLEGHHLNSIWNLFELKYLSLRDTTICELPYQIGGLQKLETLNLEFTLITALPSTIVRLQRLVHLLIDRGVRLWDGTGNMQGLEELKVISLLEQSTSFSVEIGLLTNMRDLSIFWDIPRSKSSSYLKKRKRDQSLLENSNVYINNVVDSICKLVNLHSLSLDMNYGCKDVLQESWHPAPQCIRKLAIMGAIIRMFRIGLVHLLTSNS</sequence>
<dbReference type="InterPro" id="IPR044974">
    <property type="entry name" value="Disease_R_plants"/>
</dbReference>
<feature type="domain" description="Disease resistance protein winged helix" evidence="4">
    <location>
        <begin position="281"/>
        <end position="352"/>
    </location>
</feature>
<dbReference type="PANTHER" id="PTHR23155">
    <property type="entry name" value="DISEASE RESISTANCE PROTEIN RP"/>
    <property type="match status" value="1"/>
</dbReference>